<dbReference type="Proteomes" id="UP000029040">
    <property type="component" value="Unassembled WGS sequence"/>
</dbReference>
<accession>A0A087CXZ7</accession>
<organism evidence="2 3">
    <name type="scientific">Bifidobacterium pullorum subsp. saeculare DSM 6531 = LMG 14934</name>
    <dbReference type="NCBI Taxonomy" id="1437611"/>
    <lineage>
        <taxon>Bacteria</taxon>
        <taxon>Bacillati</taxon>
        <taxon>Actinomycetota</taxon>
        <taxon>Actinomycetes</taxon>
        <taxon>Bifidobacteriales</taxon>
        <taxon>Bifidobacteriaceae</taxon>
        <taxon>Bifidobacterium</taxon>
    </lineage>
</organism>
<evidence type="ECO:0000313" key="3">
    <source>
        <dbReference type="Proteomes" id="UP000029040"/>
    </source>
</evidence>
<sequence>MFQRPLIRCIMWCFDRIIRCNVNLPDGLSIAPGLPDGFGQCSARIFHRVTLLIAHGFQHLLDMLVLLRGEKLLDQVSTVLGFHAQEFGELPLRQHDGFRELITIQPDQLIDLRSHIVGFDRQRRGMPVPLRERKIPCGATIGFRRCRQRSQAVFDLPEFGRGTVRARFTALGHILVFRFSSDAIEHAVEFNDQIHHGDFPALAEESGTHPRLIGVQHRRRPIEREGDAIKDGGFAGAGLPLDQEHV</sequence>
<dbReference type="EMBL" id="JGZM01000003">
    <property type="protein sequence ID" value="KFI88147.1"/>
    <property type="molecule type" value="Genomic_DNA"/>
</dbReference>
<name>A0A087CXZ7_9BIFI</name>
<dbReference type="AlphaFoldDB" id="A0A087CXZ7"/>
<gene>
    <name evidence="2" type="ORF">BSAE_1784</name>
</gene>
<evidence type="ECO:0000256" key="1">
    <source>
        <dbReference type="SAM" id="MobiDB-lite"/>
    </source>
</evidence>
<reference evidence="2 3" key="1">
    <citation type="submission" date="2014-03" db="EMBL/GenBank/DDBJ databases">
        <title>Genomics of Bifidobacteria.</title>
        <authorList>
            <person name="Ventura M."/>
            <person name="Milani C."/>
            <person name="Lugli G.A."/>
        </authorList>
    </citation>
    <scope>NUCLEOTIDE SEQUENCE [LARGE SCALE GENOMIC DNA]</scope>
    <source>
        <strain evidence="2 3">LMG 14934</strain>
    </source>
</reference>
<feature type="region of interest" description="Disordered" evidence="1">
    <location>
        <begin position="224"/>
        <end position="246"/>
    </location>
</feature>
<comment type="caution">
    <text evidence="2">The sequence shown here is derived from an EMBL/GenBank/DDBJ whole genome shotgun (WGS) entry which is preliminary data.</text>
</comment>
<evidence type="ECO:0000313" key="2">
    <source>
        <dbReference type="EMBL" id="KFI88147.1"/>
    </source>
</evidence>
<protein>
    <submittedName>
        <fullName evidence="2">Uncharacterized protein</fullName>
    </submittedName>
</protein>
<proteinExistence type="predicted"/>